<evidence type="ECO:0000313" key="2">
    <source>
        <dbReference type="EMBL" id="PSS25723.1"/>
    </source>
</evidence>
<dbReference type="OrthoDB" id="3512168at2759"/>
<protein>
    <submittedName>
        <fullName evidence="2">Uncharacterized protein</fullName>
    </submittedName>
</protein>
<dbReference type="GeneID" id="36571543"/>
<evidence type="ECO:0000313" key="3">
    <source>
        <dbReference type="Proteomes" id="UP000241818"/>
    </source>
</evidence>
<dbReference type="InParanoid" id="A0A2T3BBL9"/>
<keyword evidence="3" id="KW-1185">Reference proteome</keyword>
<feature type="compositionally biased region" description="Acidic residues" evidence="1">
    <location>
        <begin position="63"/>
        <end position="75"/>
    </location>
</feature>
<sequence>MCYQLIQIFDCGHNNGSTPIRCRNPTSKCGEVFLKQELGEITGLCASCRKPEKTRKSKVEAEAGAEDEGYETSNV</sequence>
<dbReference type="AlphaFoldDB" id="A0A2T3BBL9"/>
<gene>
    <name evidence="2" type="ORF">M430DRAFT_16436</name>
</gene>
<organism evidence="2 3">
    <name type="scientific">Amorphotheca resinae ATCC 22711</name>
    <dbReference type="NCBI Taxonomy" id="857342"/>
    <lineage>
        <taxon>Eukaryota</taxon>
        <taxon>Fungi</taxon>
        <taxon>Dikarya</taxon>
        <taxon>Ascomycota</taxon>
        <taxon>Pezizomycotina</taxon>
        <taxon>Leotiomycetes</taxon>
        <taxon>Helotiales</taxon>
        <taxon>Amorphothecaceae</taxon>
        <taxon>Amorphotheca</taxon>
    </lineage>
</organism>
<dbReference type="RefSeq" id="XP_024724322.1">
    <property type="nucleotide sequence ID" value="XM_024863462.1"/>
</dbReference>
<reference evidence="2 3" key="1">
    <citation type="journal article" date="2018" name="New Phytol.">
        <title>Comparative genomics and transcriptomics depict ericoid mycorrhizal fungi as versatile saprotrophs and plant mutualists.</title>
        <authorList>
            <person name="Martino E."/>
            <person name="Morin E."/>
            <person name="Grelet G.A."/>
            <person name="Kuo A."/>
            <person name="Kohler A."/>
            <person name="Daghino S."/>
            <person name="Barry K.W."/>
            <person name="Cichocki N."/>
            <person name="Clum A."/>
            <person name="Dockter R.B."/>
            <person name="Hainaut M."/>
            <person name="Kuo R.C."/>
            <person name="LaButti K."/>
            <person name="Lindahl B.D."/>
            <person name="Lindquist E.A."/>
            <person name="Lipzen A."/>
            <person name="Khouja H.R."/>
            <person name="Magnuson J."/>
            <person name="Murat C."/>
            <person name="Ohm R.A."/>
            <person name="Singer S.W."/>
            <person name="Spatafora J.W."/>
            <person name="Wang M."/>
            <person name="Veneault-Fourrey C."/>
            <person name="Henrissat B."/>
            <person name="Grigoriev I.V."/>
            <person name="Martin F.M."/>
            <person name="Perotto S."/>
        </authorList>
    </citation>
    <scope>NUCLEOTIDE SEQUENCE [LARGE SCALE GENOMIC DNA]</scope>
    <source>
        <strain evidence="2 3">ATCC 22711</strain>
    </source>
</reference>
<dbReference type="Proteomes" id="UP000241818">
    <property type="component" value="Unassembled WGS sequence"/>
</dbReference>
<name>A0A2T3BBL9_AMORE</name>
<accession>A0A2T3BBL9</accession>
<dbReference type="EMBL" id="KZ679007">
    <property type="protein sequence ID" value="PSS25723.1"/>
    <property type="molecule type" value="Genomic_DNA"/>
</dbReference>
<feature type="region of interest" description="Disordered" evidence="1">
    <location>
        <begin position="52"/>
        <end position="75"/>
    </location>
</feature>
<proteinExistence type="predicted"/>
<evidence type="ECO:0000256" key="1">
    <source>
        <dbReference type="SAM" id="MobiDB-lite"/>
    </source>
</evidence>